<dbReference type="Proteomes" id="UP000275256">
    <property type="component" value="Unassembled WGS sequence"/>
</dbReference>
<feature type="region of interest" description="Disordered" evidence="1">
    <location>
        <begin position="1"/>
        <end position="30"/>
    </location>
</feature>
<reference evidence="2 3" key="1">
    <citation type="submission" date="2018-10" db="EMBL/GenBank/DDBJ databases">
        <title>Tessaracoccus antarcticuss sp. nov., isolated from sediment.</title>
        <authorList>
            <person name="Zhou L.Y."/>
            <person name="Du Z.J."/>
        </authorList>
    </citation>
    <scope>NUCLEOTIDE SEQUENCE [LARGE SCALE GENOMIC DNA]</scope>
    <source>
        <strain evidence="2 3">JDX10</strain>
    </source>
</reference>
<evidence type="ECO:0000313" key="2">
    <source>
        <dbReference type="EMBL" id="RMB59033.1"/>
    </source>
</evidence>
<name>A0A3M0GBY8_9ACTN</name>
<keyword evidence="3" id="KW-1185">Reference proteome</keyword>
<gene>
    <name evidence="2" type="ORF">EAX62_12100</name>
</gene>
<sequence>MRRSCCAQTGSRKHSTARSVQRADRRPLAGRETMQTFMELHPAMLNTIERLAPWPARLDDEEN</sequence>
<proteinExistence type="predicted"/>
<comment type="caution">
    <text evidence="2">The sequence shown here is derived from an EMBL/GenBank/DDBJ whole genome shotgun (WGS) entry which is preliminary data.</text>
</comment>
<protein>
    <submittedName>
        <fullName evidence="2">Uncharacterized protein</fullName>
    </submittedName>
</protein>
<dbReference type="AlphaFoldDB" id="A0A3M0GBY8"/>
<accession>A0A3M0GBY8</accession>
<dbReference type="EMBL" id="REFW01000003">
    <property type="protein sequence ID" value="RMB59033.1"/>
    <property type="molecule type" value="Genomic_DNA"/>
</dbReference>
<feature type="compositionally biased region" description="Polar residues" evidence="1">
    <location>
        <begin position="1"/>
        <end position="10"/>
    </location>
</feature>
<organism evidence="2 3">
    <name type="scientific">Tessaracoccus antarcticus</name>
    <dbReference type="NCBI Taxonomy" id="2479848"/>
    <lineage>
        <taxon>Bacteria</taxon>
        <taxon>Bacillati</taxon>
        <taxon>Actinomycetota</taxon>
        <taxon>Actinomycetes</taxon>
        <taxon>Propionibacteriales</taxon>
        <taxon>Propionibacteriaceae</taxon>
        <taxon>Tessaracoccus</taxon>
    </lineage>
</organism>
<evidence type="ECO:0000313" key="3">
    <source>
        <dbReference type="Proteomes" id="UP000275256"/>
    </source>
</evidence>
<evidence type="ECO:0000256" key="1">
    <source>
        <dbReference type="SAM" id="MobiDB-lite"/>
    </source>
</evidence>